<dbReference type="InterPro" id="IPR032675">
    <property type="entry name" value="LRR_dom_sf"/>
</dbReference>
<dbReference type="AlphaFoldDB" id="A0AAW0AJT0"/>
<evidence type="ECO:0000313" key="1">
    <source>
        <dbReference type="EMBL" id="KAK7012968.1"/>
    </source>
</evidence>
<accession>A0AAW0AJT0</accession>
<proteinExistence type="predicted"/>
<protein>
    <submittedName>
        <fullName evidence="1">Tyrosinase central domain-containing protein</fullName>
    </submittedName>
</protein>
<reference evidence="1 2" key="1">
    <citation type="journal article" date="2024" name="J Genomics">
        <title>Draft genome sequencing and assembly of Favolaschia claudopus CIRM-BRFM 2984 isolated from oak limbs.</title>
        <authorList>
            <person name="Navarro D."/>
            <person name="Drula E."/>
            <person name="Chaduli D."/>
            <person name="Cazenave R."/>
            <person name="Ahrendt S."/>
            <person name="Wang J."/>
            <person name="Lipzen A."/>
            <person name="Daum C."/>
            <person name="Barry K."/>
            <person name="Grigoriev I.V."/>
            <person name="Favel A."/>
            <person name="Rosso M.N."/>
            <person name="Martin F."/>
        </authorList>
    </citation>
    <scope>NUCLEOTIDE SEQUENCE [LARGE SCALE GENOMIC DNA]</scope>
    <source>
        <strain evidence="1 2">CIRM-BRFM 2984</strain>
    </source>
</reference>
<dbReference type="EMBL" id="JAWWNJ010000061">
    <property type="protein sequence ID" value="KAK7012968.1"/>
    <property type="molecule type" value="Genomic_DNA"/>
</dbReference>
<organism evidence="1 2">
    <name type="scientific">Favolaschia claudopus</name>
    <dbReference type="NCBI Taxonomy" id="2862362"/>
    <lineage>
        <taxon>Eukaryota</taxon>
        <taxon>Fungi</taxon>
        <taxon>Dikarya</taxon>
        <taxon>Basidiomycota</taxon>
        <taxon>Agaricomycotina</taxon>
        <taxon>Agaricomycetes</taxon>
        <taxon>Agaricomycetidae</taxon>
        <taxon>Agaricales</taxon>
        <taxon>Marasmiineae</taxon>
        <taxon>Mycenaceae</taxon>
        <taxon>Favolaschia</taxon>
    </lineage>
</organism>
<name>A0AAW0AJT0_9AGAR</name>
<dbReference type="Proteomes" id="UP001362999">
    <property type="component" value="Unassembled WGS sequence"/>
</dbReference>
<gene>
    <name evidence="1" type="ORF">R3P38DRAFT_3278195</name>
</gene>
<comment type="caution">
    <text evidence="1">The sequence shown here is derived from an EMBL/GenBank/DDBJ whole genome shotgun (WGS) entry which is preliminary data.</text>
</comment>
<sequence>MAEPSDPVFPVELEREIFEHTALMFPHSIPSLLRVARHVYIWIEPLLYRVIRVGEHLGAISALLNAVESGKPTQFFHHAVHHLTLETSESFDKLAPILRLLTGVTNFGCANMWLDTGVVPILTEMHHLRRLAGNFRGFFGGIDFTQPILSSLTHLDIFDGGWEFSILVAAVPLLPALTHLCLNTQYWDRIKEDSSGLLVGWPTLEVLLFQWSMVTTMGMDEYESNKEPRILDVRIVIGVYDDYFDEWEADARGSLSFWAEADSFVSKKRKGEIEAHRFWIH</sequence>
<dbReference type="Gene3D" id="3.80.10.10">
    <property type="entry name" value="Ribonuclease Inhibitor"/>
    <property type="match status" value="1"/>
</dbReference>
<evidence type="ECO:0000313" key="2">
    <source>
        <dbReference type="Proteomes" id="UP001362999"/>
    </source>
</evidence>
<keyword evidence="2" id="KW-1185">Reference proteome</keyword>